<dbReference type="PANTHER" id="PTHR30313:SF2">
    <property type="entry name" value="DNA PRIMASE"/>
    <property type="match status" value="1"/>
</dbReference>
<dbReference type="PROSITE" id="PS50880">
    <property type="entry name" value="TOPRIM"/>
    <property type="match status" value="1"/>
</dbReference>
<dbReference type="RefSeq" id="WP_123289362.1">
    <property type="nucleotide sequence ID" value="NZ_RJVA01000010.1"/>
</dbReference>
<dbReference type="GO" id="GO:0000428">
    <property type="term" value="C:DNA-directed RNA polymerase complex"/>
    <property type="evidence" value="ECO:0007669"/>
    <property type="project" value="UniProtKB-KW"/>
</dbReference>
<keyword evidence="6 12" id="KW-0479">Metal-binding</keyword>
<comment type="similarity">
    <text evidence="12 13">Belongs to the DnaG primase family.</text>
</comment>
<keyword evidence="9" id="KW-0460">Magnesium</keyword>
<keyword evidence="17" id="KW-1185">Reference proteome</keyword>
<dbReference type="Pfam" id="PF01807">
    <property type="entry name" value="Zn_ribbon_DnaG"/>
    <property type="match status" value="1"/>
</dbReference>
<evidence type="ECO:0000256" key="12">
    <source>
        <dbReference type="HAMAP-Rule" id="MF_00974"/>
    </source>
</evidence>
<dbReference type="SMART" id="SM00493">
    <property type="entry name" value="TOPRIM"/>
    <property type="match status" value="1"/>
</dbReference>
<dbReference type="GO" id="GO:0003677">
    <property type="term" value="F:DNA binding"/>
    <property type="evidence" value="ECO:0007669"/>
    <property type="project" value="UniProtKB-KW"/>
</dbReference>
<dbReference type="GO" id="GO:0003899">
    <property type="term" value="F:DNA-directed RNA polymerase activity"/>
    <property type="evidence" value="ECO:0007669"/>
    <property type="project" value="UniProtKB-UniRule"/>
</dbReference>
<dbReference type="Proteomes" id="UP000276223">
    <property type="component" value="Unassembled WGS sequence"/>
</dbReference>
<dbReference type="InterPro" id="IPR030846">
    <property type="entry name" value="DnaG_bac"/>
</dbReference>
<evidence type="ECO:0000256" key="13">
    <source>
        <dbReference type="PIRNR" id="PIRNR002811"/>
    </source>
</evidence>
<comment type="catalytic activity">
    <reaction evidence="12">
        <text>ssDNA + n NTP = ssDNA/pppN(pN)n-1 hybrid + (n-1) diphosphate.</text>
        <dbReference type="EC" id="2.7.7.101"/>
    </reaction>
</comment>
<dbReference type="PIRSF" id="PIRSF002811">
    <property type="entry name" value="DnaG"/>
    <property type="match status" value="1"/>
</dbReference>
<reference evidence="16 17" key="1">
    <citation type="submission" date="2018-11" db="EMBL/GenBank/DDBJ databases">
        <title>Genomic Encyclopedia of Type Strains, Phase IV (KMG-IV): sequencing the most valuable type-strain genomes for metagenomic binning, comparative biology and taxonomic classification.</title>
        <authorList>
            <person name="Goeker M."/>
        </authorList>
    </citation>
    <scope>NUCLEOTIDE SEQUENCE [LARGE SCALE GENOMIC DNA]</scope>
    <source>
        <strain evidence="16 17">DSM 22027</strain>
    </source>
</reference>
<dbReference type="InterPro" id="IPR037068">
    <property type="entry name" value="DNA_primase_core_N_sf"/>
</dbReference>
<dbReference type="InterPro" id="IPR006295">
    <property type="entry name" value="DNA_primase_DnaG"/>
</dbReference>
<evidence type="ECO:0000313" key="17">
    <source>
        <dbReference type="Proteomes" id="UP000276223"/>
    </source>
</evidence>
<gene>
    <name evidence="12" type="primary">dnaG</name>
    <name evidence="16" type="ORF">EDC27_0834</name>
</gene>
<evidence type="ECO:0000256" key="6">
    <source>
        <dbReference type="ARBA" id="ARBA00022723"/>
    </source>
</evidence>
<keyword evidence="4 12" id="KW-0548">Nucleotidyltransferase</keyword>
<keyword evidence="1 12" id="KW-0240">DNA-directed RNA polymerase</keyword>
<evidence type="ECO:0000256" key="1">
    <source>
        <dbReference type="ARBA" id="ARBA00022478"/>
    </source>
</evidence>
<dbReference type="PANTHER" id="PTHR30313">
    <property type="entry name" value="DNA PRIMASE"/>
    <property type="match status" value="1"/>
</dbReference>
<dbReference type="Gene3D" id="3.90.980.10">
    <property type="entry name" value="DNA primase, catalytic core, N-terminal domain"/>
    <property type="match status" value="1"/>
</dbReference>
<name>A0A3N1VFJ2_9BACT</name>
<dbReference type="InterPro" id="IPR002694">
    <property type="entry name" value="Znf_CHC2"/>
</dbReference>
<comment type="subunit">
    <text evidence="12">Monomer. Interacts with DnaB.</text>
</comment>
<feature type="domain" description="Toprim" evidence="15">
    <location>
        <begin position="256"/>
        <end position="337"/>
    </location>
</feature>
<dbReference type="Gene3D" id="3.40.1360.10">
    <property type="match status" value="1"/>
</dbReference>
<dbReference type="SMART" id="SM00400">
    <property type="entry name" value="ZnF_CHCC"/>
    <property type="match status" value="1"/>
</dbReference>
<dbReference type="Pfam" id="PF08275">
    <property type="entry name" value="DNAG_N"/>
    <property type="match status" value="1"/>
</dbReference>
<keyword evidence="8 12" id="KW-0862">Zinc</keyword>
<evidence type="ECO:0000256" key="10">
    <source>
        <dbReference type="ARBA" id="ARBA00023125"/>
    </source>
</evidence>
<evidence type="ECO:0000256" key="3">
    <source>
        <dbReference type="ARBA" id="ARBA00022679"/>
    </source>
</evidence>
<organism evidence="16 17">
    <name type="scientific">Desulfosoma caldarium</name>
    <dbReference type="NCBI Taxonomy" id="610254"/>
    <lineage>
        <taxon>Bacteria</taxon>
        <taxon>Pseudomonadati</taxon>
        <taxon>Thermodesulfobacteriota</taxon>
        <taxon>Syntrophobacteria</taxon>
        <taxon>Syntrophobacterales</taxon>
        <taxon>Syntrophobacteraceae</taxon>
        <taxon>Desulfosoma</taxon>
    </lineage>
</organism>
<dbReference type="InterPro" id="IPR006171">
    <property type="entry name" value="TOPRIM_dom"/>
</dbReference>
<dbReference type="InterPro" id="IPR013264">
    <property type="entry name" value="DNAG_N"/>
</dbReference>
<dbReference type="AlphaFoldDB" id="A0A3N1VFJ2"/>
<dbReference type="Pfam" id="PF13155">
    <property type="entry name" value="Toprim_2"/>
    <property type="match status" value="1"/>
</dbReference>
<dbReference type="GO" id="GO:0008270">
    <property type="term" value="F:zinc ion binding"/>
    <property type="evidence" value="ECO:0007669"/>
    <property type="project" value="UniProtKB-UniRule"/>
</dbReference>
<comment type="function">
    <text evidence="12 13">RNA polymerase that catalyzes the synthesis of short RNA molecules used as primers for DNA polymerase during DNA replication.</text>
</comment>
<protein>
    <recommendedName>
        <fullName evidence="12 13">DNA primase</fullName>
        <ecNumber evidence="12">2.7.7.101</ecNumber>
    </recommendedName>
</protein>
<dbReference type="InterPro" id="IPR019475">
    <property type="entry name" value="DNA_primase_DnaB-bd"/>
</dbReference>
<feature type="zinc finger region" description="CHC2-type" evidence="12 14">
    <location>
        <begin position="37"/>
        <end position="61"/>
    </location>
</feature>
<dbReference type="GO" id="GO:0005737">
    <property type="term" value="C:cytoplasm"/>
    <property type="evidence" value="ECO:0007669"/>
    <property type="project" value="TreeGrafter"/>
</dbReference>
<evidence type="ECO:0000256" key="7">
    <source>
        <dbReference type="ARBA" id="ARBA00022771"/>
    </source>
</evidence>
<evidence type="ECO:0000313" key="16">
    <source>
        <dbReference type="EMBL" id="ROR01655.1"/>
    </source>
</evidence>
<proteinExistence type="inferred from homology"/>
<dbReference type="CDD" id="cd03364">
    <property type="entry name" value="TOPRIM_DnaG_primases"/>
    <property type="match status" value="1"/>
</dbReference>
<dbReference type="GO" id="GO:0006269">
    <property type="term" value="P:DNA replication, synthesis of primer"/>
    <property type="evidence" value="ECO:0007669"/>
    <property type="project" value="UniProtKB-UniRule"/>
</dbReference>
<dbReference type="Pfam" id="PF10410">
    <property type="entry name" value="DnaB_bind"/>
    <property type="match status" value="1"/>
</dbReference>
<dbReference type="InterPro" id="IPR036977">
    <property type="entry name" value="DNA_primase_Znf_CHC2"/>
</dbReference>
<dbReference type="EC" id="2.7.7.101" evidence="12"/>
<evidence type="ECO:0000256" key="4">
    <source>
        <dbReference type="ARBA" id="ARBA00022695"/>
    </source>
</evidence>
<accession>A0A3N1VFJ2</accession>
<dbReference type="FunFam" id="3.90.580.10:FF:000001">
    <property type="entry name" value="DNA primase"/>
    <property type="match status" value="1"/>
</dbReference>
<keyword evidence="11 12" id="KW-0804">Transcription</keyword>
<evidence type="ECO:0000256" key="8">
    <source>
        <dbReference type="ARBA" id="ARBA00022833"/>
    </source>
</evidence>
<keyword evidence="3 12" id="KW-0808">Transferase</keyword>
<comment type="caution">
    <text evidence="16">The sequence shown here is derived from an EMBL/GenBank/DDBJ whole genome shotgun (WGS) entry which is preliminary data.</text>
</comment>
<evidence type="ECO:0000259" key="15">
    <source>
        <dbReference type="PROSITE" id="PS50880"/>
    </source>
</evidence>
<keyword evidence="2 12" id="KW-0639">Primosome</keyword>
<dbReference type="OrthoDB" id="9803773at2"/>
<dbReference type="HAMAP" id="MF_00974">
    <property type="entry name" value="DNA_primase_DnaG"/>
    <property type="match status" value="1"/>
</dbReference>
<dbReference type="NCBIfam" id="TIGR01391">
    <property type="entry name" value="dnaG"/>
    <property type="match status" value="1"/>
</dbReference>
<dbReference type="EMBL" id="RJVA01000010">
    <property type="protein sequence ID" value="ROR01655.1"/>
    <property type="molecule type" value="Genomic_DNA"/>
</dbReference>
<evidence type="ECO:0000256" key="14">
    <source>
        <dbReference type="PIRSR" id="PIRSR002811-1"/>
    </source>
</evidence>
<keyword evidence="7 12" id="KW-0863">Zinc-finger</keyword>
<comment type="cofactor">
    <cofactor evidence="12 13 14">
        <name>Zn(2+)</name>
        <dbReference type="ChEBI" id="CHEBI:29105"/>
    </cofactor>
    <text evidence="12 13 14">Binds 1 zinc ion per monomer.</text>
</comment>
<evidence type="ECO:0000256" key="2">
    <source>
        <dbReference type="ARBA" id="ARBA00022515"/>
    </source>
</evidence>
<dbReference type="InterPro" id="IPR050219">
    <property type="entry name" value="DnaG_primase"/>
</dbReference>
<dbReference type="GO" id="GO:1990077">
    <property type="term" value="C:primosome complex"/>
    <property type="evidence" value="ECO:0007669"/>
    <property type="project" value="UniProtKB-KW"/>
</dbReference>
<evidence type="ECO:0000256" key="5">
    <source>
        <dbReference type="ARBA" id="ARBA00022705"/>
    </source>
</evidence>
<sequence>MTTSDAATRIKQAVDILDLIGSVVPLRRLGTRYVGLCPFHREKTPSFHVDVAHGLFYCFGCGAGGDVITFAMRHWNLTFAEAVKALAGRYHVPLPEEVLGSSKKKPEDLSAMAQVLELACEFFVHRLRHREQGRVAREYLARRGLSPELVQEHRLGYAPPGWNHLIRHLQSKGIDPELVVRSGLAVRSDKGTVYDRFRHRLIFPITAPNGSLVAFGGRSLDDTEPKYLNSPETALYHKGRTLYQYATAMEACRATRQVILVEGYMDLLAFHARGFRRVVATLGTALTPHQVRLLQRLADEVILVYDGDASGQKAMLRALPLFLRQGLAASCVTLPLGMDPDDYLKAHGLDAFTALLGTRRELLHFAVDAIASTWNGTSQDKVRVVKECADLVSDVQDPVLREDMARLLGMRLFLSEHAVLQHFSRVPKTASMPRTLSGSRTAAAKATSVQVPSAEETILRLIMQHPTLAEHAQSLGVLEYLEPSSVATILEALLRQGTWKTLDEGSSVAMTLPDEPSKTLWARLMMEKDENTLDENAARLLLEERIHSLRIRHERKNLEEIRAALVDADGSGDHLARKKLLEEYRALCAAQRRG</sequence>
<keyword evidence="5 12" id="KW-0235">DNA replication</keyword>
<evidence type="ECO:0000256" key="11">
    <source>
        <dbReference type="ARBA" id="ARBA00023163"/>
    </source>
</evidence>
<dbReference type="Gene3D" id="3.90.580.10">
    <property type="entry name" value="Zinc finger, CHC2-type domain"/>
    <property type="match status" value="1"/>
</dbReference>
<dbReference type="SUPFAM" id="SSF56731">
    <property type="entry name" value="DNA primase core"/>
    <property type="match status" value="1"/>
</dbReference>
<dbReference type="FunFam" id="3.90.980.10:FF:000001">
    <property type="entry name" value="DNA primase"/>
    <property type="match status" value="1"/>
</dbReference>
<dbReference type="InterPro" id="IPR034151">
    <property type="entry name" value="TOPRIM_DnaG_bac"/>
</dbReference>
<evidence type="ECO:0000256" key="9">
    <source>
        <dbReference type="ARBA" id="ARBA00022842"/>
    </source>
</evidence>
<dbReference type="SUPFAM" id="SSF57783">
    <property type="entry name" value="Zinc beta-ribbon"/>
    <property type="match status" value="1"/>
</dbReference>
<keyword evidence="10 12" id="KW-0238">DNA-binding</keyword>
<comment type="domain">
    <text evidence="12">Contains an N-terminal zinc-binding domain, a central core domain that contains the primase activity, and a C-terminal DnaB-binding domain.</text>
</comment>